<dbReference type="Pfam" id="PF00583">
    <property type="entry name" value="Acetyltransf_1"/>
    <property type="match status" value="1"/>
</dbReference>
<dbReference type="Gene3D" id="3.40.630.30">
    <property type="match status" value="1"/>
</dbReference>
<evidence type="ECO:0000313" key="5">
    <source>
        <dbReference type="Proteomes" id="UP001221217"/>
    </source>
</evidence>
<dbReference type="InterPro" id="IPR000182">
    <property type="entry name" value="GNAT_dom"/>
</dbReference>
<dbReference type="Proteomes" id="UP001221217">
    <property type="component" value="Unassembled WGS sequence"/>
</dbReference>
<dbReference type="EMBL" id="JAQQAL010000011">
    <property type="protein sequence ID" value="MDC7226390.1"/>
    <property type="molecule type" value="Genomic_DNA"/>
</dbReference>
<reference evidence="4 5" key="1">
    <citation type="submission" date="2022-12" db="EMBL/GenBank/DDBJ databases">
        <title>Metagenome assembled genome from gulf of manar.</title>
        <authorList>
            <person name="Kohli P."/>
            <person name="Pk S."/>
            <person name="Venkata Ramana C."/>
            <person name="Sasikala C."/>
        </authorList>
    </citation>
    <scope>NUCLEOTIDE SEQUENCE [LARGE SCALE GENOMIC DNA]</scope>
    <source>
        <strain evidence="4">JB008</strain>
    </source>
</reference>
<name>A0AAJ1IBV1_9SPIO</name>
<evidence type="ECO:0000259" key="3">
    <source>
        <dbReference type="PROSITE" id="PS51186"/>
    </source>
</evidence>
<evidence type="ECO:0000256" key="1">
    <source>
        <dbReference type="ARBA" id="ARBA00022679"/>
    </source>
</evidence>
<keyword evidence="2" id="KW-0012">Acyltransferase</keyword>
<dbReference type="SUPFAM" id="SSF55729">
    <property type="entry name" value="Acyl-CoA N-acyltransferases (Nat)"/>
    <property type="match status" value="1"/>
</dbReference>
<evidence type="ECO:0000256" key="2">
    <source>
        <dbReference type="ARBA" id="ARBA00023315"/>
    </source>
</evidence>
<dbReference type="CDD" id="cd04301">
    <property type="entry name" value="NAT_SF"/>
    <property type="match status" value="1"/>
</dbReference>
<dbReference type="AlphaFoldDB" id="A0AAJ1IBV1"/>
<protein>
    <submittedName>
        <fullName evidence="4">GNAT family N-acetyltransferase</fullName>
    </submittedName>
</protein>
<dbReference type="PROSITE" id="PS51186">
    <property type="entry name" value="GNAT"/>
    <property type="match status" value="1"/>
</dbReference>
<accession>A0AAJ1IBV1</accession>
<dbReference type="GO" id="GO:0016747">
    <property type="term" value="F:acyltransferase activity, transferring groups other than amino-acyl groups"/>
    <property type="evidence" value="ECO:0007669"/>
    <property type="project" value="InterPro"/>
</dbReference>
<comment type="caution">
    <text evidence="4">The sequence shown here is derived from an EMBL/GenBank/DDBJ whole genome shotgun (WGS) entry which is preliminary data.</text>
</comment>
<proteinExistence type="predicted"/>
<evidence type="ECO:0000313" key="4">
    <source>
        <dbReference type="EMBL" id="MDC7226390.1"/>
    </source>
</evidence>
<dbReference type="InterPro" id="IPR016181">
    <property type="entry name" value="Acyl_CoA_acyltransferase"/>
</dbReference>
<gene>
    <name evidence="4" type="ORF">PQJ61_06470</name>
</gene>
<sequence>MEFMIIEGVPDYSKLIELIRAEWPEEFGEKTDNEMVEDMIKSHDPDKDRSFLLEDAGAVIGFCRCTAWPRSARLTDTAHTYDIVILPDRQGEGLGTLLLNRMMKDCISQGFKRLLSRSFLTNEGSIRLHERCGFIESIRTEDSIVWEKYLSSE</sequence>
<organism evidence="4 5">
    <name type="scientific">Candidatus Thalassospirochaeta sargassi</name>
    <dbReference type="NCBI Taxonomy" id="3119039"/>
    <lineage>
        <taxon>Bacteria</taxon>
        <taxon>Pseudomonadati</taxon>
        <taxon>Spirochaetota</taxon>
        <taxon>Spirochaetia</taxon>
        <taxon>Spirochaetales</taxon>
        <taxon>Spirochaetaceae</taxon>
        <taxon>Candidatus Thalassospirochaeta</taxon>
    </lineage>
</organism>
<dbReference type="InterPro" id="IPR050832">
    <property type="entry name" value="Bact_Acetyltransf"/>
</dbReference>
<keyword evidence="1" id="KW-0808">Transferase</keyword>
<dbReference type="PANTHER" id="PTHR43877">
    <property type="entry name" value="AMINOALKYLPHOSPHONATE N-ACETYLTRANSFERASE-RELATED-RELATED"/>
    <property type="match status" value="1"/>
</dbReference>
<feature type="domain" description="N-acetyltransferase" evidence="3">
    <location>
        <begin position="1"/>
        <end position="151"/>
    </location>
</feature>